<dbReference type="InterPro" id="IPR038261">
    <property type="entry name" value="GPP34-like_sf"/>
</dbReference>
<dbReference type="AlphaFoldDB" id="A0A1H3PF95"/>
<dbReference type="EMBL" id="FNPH01000004">
    <property type="protein sequence ID" value="SDY99842.1"/>
    <property type="molecule type" value="Genomic_DNA"/>
</dbReference>
<dbReference type="STRING" id="405436.SAMN05444365_104496"/>
<protein>
    <submittedName>
        <fullName evidence="5">Golgi phosphoprotein 3 (GPP34)</fullName>
    </submittedName>
</protein>
<keyword evidence="4" id="KW-0472">Membrane</keyword>
<evidence type="ECO:0000313" key="5">
    <source>
        <dbReference type="EMBL" id="SDY99842.1"/>
    </source>
</evidence>
<keyword evidence="3" id="KW-0446">Lipid-binding</keyword>
<dbReference type="GO" id="GO:0012505">
    <property type="term" value="C:endomembrane system"/>
    <property type="evidence" value="ECO:0007669"/>
    <property type="project" value="UniProtKB-ARBA"/>
</dbReference>
<dbReference type="Gene3D" id="1.10.3630.10">
    <property type="entry name" value="yeast vps74-n-term truncation variant domain like"/>
    <property type="match status" value="1"/>
</dbReference>
<dbReference type="InterPro" id="IPR008628">
    <property type="entry name" value="GPP34-like"/>
</dbReference>
<keyword evidence="2" id="KW-0333">Golgi apparatus</keyword>
<comment type="subcellular location">
    <subcellularLocation>
        <location evidence="1">Golgi apparatus membrane</location>
        <topology evidence="1">Peripheral membrane protein</topology>
        <orientation evidence="1">Cytoplasmic side</orientation>
    </subcellularLocation>
</comment>
<evidence type="ECO:0000256" key="3">
    <source>
        <dbReference type="ARBA" id="ARBA00023121"/>
    </source>
</evidence>
<evidence type="ECO:0000313" key="6">
    <source>
        <dbReference type="Proteomes" id="UP000242415"/>
    </source>
</evidence>
<dbReference type="Proteomes" id="UP000242415">
    <property type="component" value="Unassembled WGS sequence"/>
</dbReference>
<proteinExistence type="predicted"/>
<gene>
    <name evidence="5" type="ORF">SAMN05444365_104496</name>
</gene>
<evidence type="ECO:0000256" key="2">
    <source>
        <dbReference type="ARBA" id="ARBA00023034"/>
    </source>
</evidence>
<dbReference type="GO" id="GO:0070273">
    <property type="term" value="F:phosphatidylinositol-4-phosphate binding"/>
    <property type="evidence" value="ECO:0007669"/>
    <property type="project" value="InterPro"/>
</dbReference>
<organism evidence="5 6">
    <name type="scientific">Micromonospora pattaloongensis</name>
    <dbReference type="NCBI Taxonomy" id="405436"/>
    <lineage>
        <taxon>Bacteria</taxon>
        <taxon>Bacillati</taxon>
        <taxon>Actinomycetota</taxon>
        <taxon>Actinomycetes</taxon>
        <taxon>Micromonosporales</taxon>
        <taxon>Micromonosporaceae</taxon>
        <taxon>Micromonospora</taxon>
    </lineage>
</organism>
<reference evidence="6" key="1">
    <citation type="submission" date="2016-10" db="EMBL/GenBank/DDBJ databases">
        <authorList>
            <person name="Varghese N."/>
            <person name="Submissions S."/>
        </authorList>
    </citation>
    <scope>NUCLEOTIDE SEQUENCE [LARGE SCALE GENOMIC DNA]</scope>
    <source>
        <strain evidence="6">DSM 45245</strain>
    </source>
</reference>
<dbReference type="RefSeq" id="WP_175543637.1">
    <property type="nucleotide sequence ID" value="NZ_FNPH01000004.1"/>
</dbReference>
<accession>A0A1H3PF95</accession>
<sequence>MRLADRFYLAAHHDVTGRPRLHARAMAYGLAAGLLAELLYARRILIDRGRLAVVDRTPPPDPLAHTVLDHLVTEAEHTGVRIWLDFLSHDAGERVGQRLWRQGLVRREESRRMWRTATVYVPADMNVAAWCWIKLATKIKRAEELTPEEVALAGLVVQTGLDAHVLAGAPRAARDYLHELTDAAWPPLRELLVQTGVAIGGGVLSSRT</sequence>
<evidence type="ECO:0000256" key="1">
    <source>
        <dbReference type="ARBA" id="ARBA00004255"/>
    </source>
</evidence>
<evidence type="ECO:0000256" key="4">
    <source>
        <dbReference type="ARBA" id="ARBA00023136"/>
    </source>
</evidence>
<dbReference type="Pfam" id="PF05719">
    <property type="entry name" value="GPP34"/>
    <property type="match status" value="1"/>
</dbReference>
<name>A0A1H3PF95_9ACTN</name>
<keyword evidence="6" id="KW-1185">Reference proteome</keyword>
<dbReference type="GO" id="GO:0005737">
    <property type="term" value="C:cytoplasm"/>
    <property type="evidence" value="ECO:0007669"/>
    <property type="project" value="UniProtKB-ARBA"/>
</dbReference>